<dbReference type="NCBIfam" id="NF009557">
    <property type="entry name" value="PRK13009.1"/>
    <property type="match status" value="1"/>
</dbReference>
<organism evidence="17 18">
    <name type="scientific">Devosia nitrariae</name>
    <dbReference type="NCBI Taxonomy" id="2071872"/>
    <lineage>
        <taxon>Bacteria</taxon>
        <taxon>Pseudomonadati</taxon>
        <taxon>Pseudomonadota</taxon>
        <taxon>Alphaproteobacteria</taxon>
        <taxon>Hyphomicrobiales</taxon>
        <taxon>Devosiaceae</taxon>
        <taxon>Devosia</taxon>
    </lineage>
</organism>
<dbReference type="EC" id="3.5.1.18" evidence="4 15"/>
<dbReference type="EMBL" id="BSNS01000002">
    <property type="protein sequence ID" value="GLQ53224.1"/>
    <property type="molecule type" value="Genomic_DNA"/>
</dbReference>
<name>A0ABQ5W036_9HYPH</name>
<feature type="binding site" evidence="15">
    <location>
        <position position="109"/>
    </location>
    <ligand>
        <name>Zn(2+)</name>
        <dbReference type="ChEBI" id="CHEBI:29105"/>
        <label>1</label>
    </ligand>
</feature>
<feature type="binding site" evidence="15">
    <location>
        <position position="109"/>
    </location>
    <ligand>
        <name>Zn(2+)</name>
        <dbReference type="ChEBI" id="CHEBI:29105"/>
        <label>2</label>
    </ligand>
</feature>
<dbReference type="PROSITE" id="PS00758">
    <property type="entry name" value="ARGE_DAPE_CPG2_1"/>
    <property type="match status" value="1"/>
</dbReference>
<dbReference type="InterPro" id="IPR001261">
    <property type="entry name" value="ArgE/DapE_CS"/>
</dbReference>
<accession>A0ABQ5W036</accession>
<dbReference type="Gene3D" id="3.30.70.360">
    <property type="match status" value="1"/>
</dbReference>
<evidence type="ECO:0000256" key="7">
    <source>
        <dbReference type="ARBA" id="ARBA00022723"/>
    </source>
</evidence>
<dbReference type="PANTHER" id="PTHR43808:SF31">
    <property type="entry name" value="N-ACETYL-L-CITRULLINE DEACETYLASE"/>
    <property type="match status" value="1"/>
</dbReference>
<evidence type="ECO:0000256" key="4">
    <source>
        <dbReference type="ARBA" id="ARBA00011921"/>
    </source>
</evidence>
<sequence>MTTTIADDPVQLLKALIACPSVTPEEAGVFDVIEQALLTLGFTVSRLRFDGGGSYPVDNLFAIRDRGGRRLLFAGHTDVVPPGNVADWTSDPFVPRVADGYIYGRGAADMKSGVAAFVAAASRVVMEGVAETGTLALAITNDEEADAVNGTARLMEWADGQGHTFDFAVVGEPSSAQTLGDSIKIGRRGSFSGIVSVEGVQGHVAYPEKANNPLPVLAAIATALKADPLDGGTEHFPASNLEVTTIDVGNPAGNVIPGRGSLRFNIRFNDLWTPETLKEWVNERIAGVDPRGCAIRFEASGVPSRSFLSPQSADVDLLTAVIVERTGQRPTLSTGGGTSDARFIAHYCPVVECGLVGTSMHKTDEHVAIADVTGLTEIYRSFIERFLVSDAQ</sequence>
<dbReference type="InterPro" id="IPR011650">
    <property type="entry name" value="Peptidase_M20_dimer"/>
</dbReference>
<evidence type="ECO:0000256" key="9">
    <source>
        <dbReference type="ARBA" id="ARBA00022833"/>
    </source>
</evidence>
<dbReference type="Gene3D" id="3.40.630.10">
    <property type="entry name" value="Zn peptidases"/>
    <property type="match status" value="2"/>
</dbReference>
<comment type="function">
    <text evidence="15">Catalyzes the hydrolysis of N-succinyl-L,L-diaminopimelic acid (SDAP), forming succinate and LL-2,6-diaminopimelate (DAP), an intermediate involved in the bacterial biosynthesis of lysine and meso-diaminopimelic acid, an essential component of bacterial cell walls.</text>
</comment>
<comment type="cofactor">
    <cofactor evidence="15">
        <name>Zn(2+)</name>
        <dbReference type="ChEBI" id="CHEBI:29105"/>
    </cofactor>
    <cofactor evidence="15">
        <name>Co(2+)</name>
        <dbReference type="ChEBI" id="CHEBI:48828"/>
    </cofactor>
    <text evidence="15">Binds 2 Zn(2+) or Co(2+) ions per subunit.</text>
</comment>
<evidence type="ECO:0000256" key="1">
    <source>
        <dbReference type="ARBA" id="ARBA00005130"/>
    </source>
</evidence>
<keyword evidence="11 15" id="KW-0457">Lysine biosynthesis</keyword>
<dbReference type="InterPro" id="IPR036264">
    <property type="entry name" value="Bact_exopeptidase_dim_dom"/>
</dbReference>
<dbReference type="InterPro" id="IPR005941">
    <property type="entry name" value="DapE_proteobac"/>
</dbReference>
<feature type="binding site" evidence="15">
    <location>
        <position position="361"/>
    </location>
    <ligand>
        <name>Zn(2+)</name>
        <dbReference type="ChEBI" id="CHEBI:29105"/>
        <label>2</label>
    </ligand>
</feature>
<keyword evidence="12 15" id="KW-0170">Cobalt</keyword>
<comment type="caution">
    <text evidence="17">The sequence shown here is derived from an EMBL/GenBank/DDBJ whole genome shotgun (WGS) entry which is preliminary data.</text>
</comment>
<dbReference type="CDD" id="cd03891">
    <property type="entry name" value="M20_DapE_proteobac"/>
    <property type="match status" value="1"/>
</dbReference>
<gene>
    <name evidence="15 17" type="primary">dapE</name>
    <name evidence="17" type="ORF">GCM10010862_04820</name>
</gene>
<protein>
    <recommendedName>
        <fullName evidence="5 15">Succinyl-diaminopimelate desuccinylase</fullName>
        <shortName evidence="15">SDAP desuccinylase</shortName>
        <ecNumber evidence="4 15">3.5.1.18</ecNumber>
    </recommendedName>
    <alternativeName>
        <fullName evidence="13 15">N-succinyl-LL-2,6-diaminoheptanedioate amidohydrolase</fullName>
    </alternativeName>
</protein>
<feature type="domain" description="Peptidase M20 dimerisation" evidence="16">
    <location>
        <begin position="185"/>
        <end position="290"/>
    </location>
</feature>
<dbReference type="SUPFAM" id="SSF55031">
    <property type="entry name" value="Bacterial exopeptidase dimerisation domain"/>
    <property type="match status" value="1"/>
</dbReference>
<feature type="active site" evidence="15">
    <location>
        <position position="78"/>
    </location>
</feature>
<dbReference type="Proteomes" id="UP001156691">
    <property type="component" value="Unassembled WGS sequence"/>
</dbReference>
<reference evidence="18" key="1">
    <citation type="journal article" date="2019" name="Int. J. Syst. Evol. Microbiol.">
        <title>The Global Catalogue of Microorganisms (GCM) 10K type strain sequencing project: providing services to taxonomists for standard genome sequencing and annotation.</title>
        <authorList>
            <consortium name="The Broad Institute Genomics Platform"/>
            <consortium name="The Broad Institute Genome Sequencing Center for Infectious Disease"/>
            <person name="Wu L."/>
            <person name="Ma J."/>
        </authorList>
    </citation>
    <scope>NUCLEOTIDE SEQUENCE [LARGE SCALE GENOMIC DNA]</scope>
    <source>
        <strain evidence="18">NBRC 112416</strain>
    </source>
</reference>
<dbReference type="NCBIfam" id="TIGR01246">
    <property type="entry name" value="dapE_proteo"/>
    <property type="match status" value="1"/>
</dbReference>
<dbReference type="Pfam" id="PF01546">
    <property type="entry name" value="Peptidase_M20"/>
    <property type="match status" value="1"/>
</dbReference>
<evidence type="ECO:0000313" key="18">
    <source>
        <dbReference type="Proteomes" id="UP001156691"/>
    </source>
</evidence>
<evidence type="ECO:0000256" key="8">
    <source>
        <dbReference type="ARBA" id="ARBA00022801"/>
    </source>
</evidence>
<feature type="active site" description="Proton acceptor" evidence="15">
    <location>
        <position position="143"/>
    </location>
</feature>
<keyword evidence="18" id="KW-1185">Reference proteome</keyword>
<evidence type="ECO:0000256" key="12">
    <source>
        <dbReference type="ARBA" id="ARBA00023285"/>
    </source>
</evidence>
<keyword evidence="8 15" id="KW-0378">Hydrolase</keyword>
<evidence type="ECO:0000256" key="5">
    <source>
        <dbReference type="ARBA" id="ARBA00022391"/>
    </source>
</evidence>
<evidence type="ECO:0000313" key="17">
    <source>
        <dbReference type="EMBL" id="GLQ53224.1"/>
    </source>
</evidence>
<evidence type="ECO:0000256" key="13">
    <source>
        <dbReference type="ARBA" id="ARBA00031891"/>
    </source>
</evidence>
<keyword evidence="9 15" id="KW-0862">Zinc</keyword>
<dbReference type="SUPFAM" id="SSF53187">
    <property type="entry name" value="Zn-dependent exopeptidases"/>
    <property type="match status" value="1"/>
</dbReference>
<proteinExistence type="inferred from homology"/>
<keyword evidence="6 15" id="KW-0028">Amino-acid biosynthesis</keyword>
<comment type="pathway">
    <text evidence="1 15">Amino-acid biosynthesis; L-lysine biosynthesis via DAP pathway; LL-2,6-diaminopimelate from (S)-tetrahydrodipicolinate (succinylase route): step 3/3.</text>
</comment>
<feature type="binding site" evidence="15">
    <location>
        <position position="144"/>
    </location>
    <ligand>
        <name>Zn(2+)</name>
        <dbReference type="ChEBI" id="CHEBI:29105"/>
        <label>2</label>
    </ligand>
</feature>
<evidence type="ECO:0000256" key="3">
    <source>
        <dbReference type="ARBA" id="ARBA00011738"/>
    </source>
</evidence>
<evidence type="ECO:0000256" key="11">
    <source>
        <dbReference type="ARBA" id="ARBA00023154"/>
    </source>
</evidence>
<evidence type="ECO:0000256" key="10">
    <source>
        <dbReference type="ARBA" id="ARBA00022915"/>
    </source>
</evidence>
<comment type="subunit">
    <text evidence="3 15">Homodimer.</text>
</comment>
<dbReference type="InterPro" id="IPR050072">
    <property type="entry name" value="Peptidase_M20A"/>
</dbReference>
<evidence type="ECO:0000256" key="15">
    <source>
        <dbReference type="HAMAP-Rule" id="MF_01690"/>
    </source>
</evidence>
<comment type="catalytic activity">
    <reaction evidence="14 15">
        <text>N-succinyl-(2S,6S)-2,6-diaminopimelate + H2O = (2S,6S)-2,6-diaminopimelate + succinate</text>
        <dbReference type="Rhea" id="RHEA:22608"/>
        <dbReference type="ChEBI" id="CHEBI:15377"/>
        <dbReference type="ChEBI" id="CHEBI:30031"/>
        <dbReference type="ChEBI" id="CHEBI:57609"/>
        <dbReference type="ChEBI" id="CHEBI:58087"/>
        <dbReference type="EC" id="3.5.1.18"/>
    </reaction>
</comment>
<dbReference type="Pfam" id="PF07687">
    <property type="entry name" value="M20_dimer"/>
    <property type="match status" value="1"/>
</dbReference>
<dbReference type="PANTHER" id="PTHR43808">
    <property type="entry name" value="ACETYLORNITHINE DEACETYLASE"/>
    <property type="match status" value="1"/>
</dbReference>
<evidence type="ECO:0000256" key="2">
    <source>
        <dbReference type="ARBA" id="ARBA00006746"/>
    </source>
</evidence>
<dbReference type="RefSeq" id="WP_284338674.1">
    <property type="nucleotide sequence ID" value="NZ_BSNS01000002.1"/>
</dbReference>
<dbReference type="HAMAP" id="MF_01690">
    <property type="entry name" value="DapE"/>
    <property type="match status" value="1"/>
</dbReference>
<evidence type="ECO:0000256" key="14">
    <source>
        <dbReference type="ARBA" id="ARBA00051301"/>
    </source>
</evidence>
<keyword evidence="7 15" id="KW-0479">Metal-binding</keyword>
<evidence type="ECO:0000256" key="6">
    <source>
        <dbReference type="ARBA" id="ARBA00022605"/>
    </source>
</evidence>
<comment type="similarity">
    <text evidence="2 15">Belongs to the peptidase M20A family. DapE subfamily.</text>
</comment>
<feature type="binding site" evidence="15">
    <location>
        <position position="76"/>
    </location>
    <ligand>
        <name>Zn(2+)</name>
        <dbReference type="ChEBI" id="CHEBI:29105"/>
        <label>1</label>
    </ligand>
</feature>
<dbReference type="InterPro" id="IPR002933">
    <property type="entry name" value="Peptidase_M20"/>
</dbReference>
<evidence type="ECO:0000259" key="16">
    <source>
        <dbReference type="Pfam" id="PF07687"/>
    </source>
</evidence>
<keyword evidence="10 15" id="KW-0220">Diaminopimelate biosynthesis</keyword>
<feature type="binding site" evidence="15">
    <location>
        <position position="172"/>
    </location>
    <ligand>
        <name>Zn(2+)</name>
        <dbReference type="ChEBI" id="CHEBI:29105"/>
        <label>1</label>
    </ligand>
</feature>